<keyword evidence="1 2" id="KW-0238">DNA-binding</keyword>
<protein>
    <submittedName>
        <fullName evidence="4">TetR/AcrR family transcriptional regulator</fullName>
    </submittedName>
</protein>
<proteinExistence type="predicted"/>
<evidence type="ECO:0000259" key="3">
    <source>
        <dbReference type="PROSITE" id="PS50977"/>
    </source>
</evidence>
<dbReference type="RefSeq" id="WP_212324274.1">
    <property type="nucleotide sequence ID" value="NZ_AP024463.1"/>
</dbReference>
<feature type="domain" description="HTH tetR-type" evidence="3">
    <location>
        <begin position="13"/>
        <end position="73"/>
    </location>
</feature>
<dbReference type="InterPro" id="IPR041483">
    <property type="entry name" value="TetR_C_34"/>
</dbReference>
<dbReference type="SUPFAM" id="SSF46689">
    <property type="entry name" value="Homeodomain-like"/>
    <property type="match status" value="1"/>
</dbReference>
<accession>A0ABX7Y7B0</accession>
<gene>
    <name evidence="4" type="ORF">J5A65_01260</name>
</gene>
<dbReference type="Proteomes" id="UP000678513">
    <property type="component" value="Chromosome"/>
</dbReference>
<dbReference type="Pfam" id="PF00440">
    <property type="entry name" value="TetR_N"/>
    <property type="match status" value="1"/>
</dbReference>
<evidence type="ECO:0000313" key="5">
    <source>
        <dbReference type="Proteomes" id="UP000678513"/>
    </source>
</evidence>
<organism evidence="4 5">
    <name type="scientific">Arachnia rubra</name>
    <dbReference type="NCBI Taxonomy" id="1547448"/>
    <lineage>
        <taxon>Bacteria</taxon>
        <taxon>Bacillati</taxon>
        <taxon>Actinomycetota</taxon>
        <taxon>Actinomycetes</taxon>
        <taxon>Propionibacteriales</taxon>
        <taxon>Propionibacteriaceae</taxon>
        <taxon>Arachnia</taxon>
    </lineage>
</organism>
<evidence type="ECO:0000313" key="4">
    <source>
        <dbReference type="EMBL" id="QUC08408.1"/>
    </source>
</evidence>
<dbReference type="InterPro" id="IPR001647">
    <property type="entry name" value="HTH_TetR"/>
</dbReference>
<dbReference type="EMBL" id="CP072384">
    <property type="protein sequence ID" value="QUC08408.1"/>
    <property type="molecule type" value="Genomic_DNA"/>
</dbReference>
<keyword evidence="5" id="KW-1185">Reference proteome</keyword>
<dbReference type="Pfam" id="PF17929">
    <property type="entry name" value="TetR_C_34"/>
    <property type="match status" value="1"/>
</dbReference>
<sequence>MIFHRARTHEQRDQRRQAILATAASMLAEMPAASISLNELSRRIGLAKSNVLRYFDSREAILLELLDAELQEWVAVLRQRTQHLGHGTADNGDQLAELIAATLAERPVLCDLVSAQAAVLERNISAKTALRHKHATTESATALTKIFSDAVPELTESNAQQLVVVVLLTASTAWPLSQPTEALQAAYDADPAIAATHLTFSEILAEIITVHICGLIARRQS</sequence>
<dbReference type="InterPro" id="IPR009057">
    <property type="entry name" value="Homeodomain-like_sf"/>
</dbReference>
<dbReference type="Gene3D" id="1.10.357.10">
    <property type="entry name" value="Tetracycline Repressor, domain 2"/>
    <property type="match status" value="1"/>
</dbReference>
<dbReference type="PROSITE" id="PS50977">
    <property type="entry name" value="HTH_TETR_2"/>
    <property type="match status" value="1"/>
</dbReference>
<reference evidence="4 5" key="1">
    <citation type="submission" date="2021-03" db="EMBL/GenBank/DDBJ databases">
        <title>Human Oral Microbial Genomes.</title>
        <authorList>
            <person name="Johnston C.D."/>
            <person name="Chen T."/>
            <person name="Dewhirst F.E."/>
        </authorList>
    </citation>
    <scope>NUCLEOTIDE SEQUENCE [LARGE SCALE GENOMIC DNA]</scope>
    <source>
        <strain evidence="4 5">DSMZ 100122</strain>
    </source>
</reference>
<feature type="DNA-binding region" description="H-T-H motif" evidence="2">
    <location>
        <begin position="36"/>
        <end position="55"/>
    </location>
</feature>
<evidence type="ECO:0000256" key="2">
    <source>
        <dbReference type="PROSITE-ProRule" id="PRU00335"/>
    </source>
</evidence>
<evidence type="ECO:0000256" key="1">
    <source>
        <dbReference type="ARBA" id="ARBA00023125"/>
    </source>
</evidence>
<name>A0ABX7Y7B0_9ACTN</name>